<comment type="caution">
    <text evidence="3">The sequence shown here is derived from an EMBL/GenBank/DDBJ whole genome shotgun (WGS) entry which is preliminary data.</text>
</comment>
<accession>A0A6G0JJN4</accession>
<keyword evidence="2" id="KW-0732">Signal</keyword>
<dbReference type="EMBL" id="QXFX01006422">
    <property type="protein sequence ID" value="KAE9058566.1"/>
    <property type="molecule type" value="Genomic_DNA"/>
</dbReference>
<evidence type="ECO:0000313" key="4">
    <source>
        <dbReference type="Proteomes" id="UP000488956"/>
    </source>
</evidence>
<protein>
    <submittedName>
        <fullName evidence="3">Uncharacterized protein</fullName>
    </submittedName>
</protein>
<proteinExistence type="predicted"/>
<feature type="signal peptide" evidence="2">
    <location>
        <begin position="1"/>
        <end position="18"/>
    </location>
</feature>
<feature type="region of interest" description="Disordered" evidence="1">
    <location>
        <begin position="31"/>
        <end position="65"/>
    </location>
</feature>
<evidence type="ECO:0000256" key="1">
    <source>
        <dbReference type="SAM" id="MobiDB-lite"/>
    </source>
</evidence>
<dbReference type="Proteomes" id="UP000488956">
    <property type="component" value="Unassembled WGS sequence"/>
</dbReference>
<reference evidence="3 4" key="1">
    <citation type="submission" date="2018-09" db="EMBL/GenBank/DDBJ databases">
        <title>Genomic investigation of the strawberry pathogen Phytophthora fragariae indicates pathogenicity is determined by transcriptional variation in three key races.</title>
        <authorList>
            <person name="Adams T.M."/>
            <person name="Armitage A.D."/>
            <person name="Sobczyk M.K."/>
            <person name="Bates H.J."/>
            <person name="Dunwell J.M."/>
            <person name="Nellist C.F."/>
            <person name="Harrison R.J."/>
        </authorList>
    </citation>
    <scope>NUCLEOTIDE SEQUENCE [LARGE SCALE GENOMIC DNA]</scope>
    <source>
        <strain evidence="3 4">ONT-3</strain>
    </source>
</reference>
<sequence>MVLLTALVEFLLSSSVTPFAVWGSVTKSAVSTPPEVARAPLPSSASTPPSSAAATPPSSVAAPSPSSVISVWSFAVATAMPASACSRPACT</sequence>
<dbReference type="AlphaFoldDB" id="A0A6G0JJN4"/>
<evidence type="ECO:0000313" key="3">
    <source>
        <dbReference type="EMBL" id="KAE9058566.1"/>
    </source>
</evidence>
<organism evidence="3 4">
    <name type="scientific">Phytophthora fragariae</name>
    <dbReference type="NCBI Taxonomy" id="53985"/>
    <lineage>
        <taxon>Eukaryota</taxon>
        <taxon>Sar</taxon>
        <taxon>Stramenopiles</taxon>
        <taxon>Oomycota</taxon>
        <taxon>Peronosporomycetes</taxon>
        <taxon>Peronosporales</taxon>
        <taxon>Peronosporaceae</taxon>
        <taxon>Phytophthora</taxon>
    </lineage>
</organism>
<feature type="compositionally biased region" description="Low complexity" evidence="1">
    <location>
        <begin position="37"/>
        <end position="65"/>
    </location>
</feature>
<name>A0A6G0JJN4_9STRA</name>
<evidence type="ECO:0000256" key="2">
    <source>
        <dbReference type="SAM" id="SignalP"/>
    </source>
</evidence>
<gene>
    <name evidence="3" type="ORF">PF010_g30953</name>
</gene>
<feature type="chain" id="PRO_5026167822" evidence="2">
    <location>
        <begin position="19"/>
        <end position="91"/>
    </location>
</feature>